<name>A0A6M7TFJ3_9HYPH</name>
<dbReference type="InterPro" id="IPR017850">
    <property type="entry name" value="Alkaline_phosphatase_core_sf"/>
</dbReference>
<keyword evidence="2" id="KW-1185">Reference proteome</keyword>
<dbReference type="RefSeq" id="WP_064985882.1">
    <property type="nucleotide sequence ID" value="NZ_CP033507.1"/>
</dbReference>
<proteinExistence type="predicted"/>
<dbReference type="AlphaFoldDB" id="A0A6M7TFJ3"/>
<protein>
    <submittedName>
        <fullName evidence="1">Alkaline phosphatase family protein</fullName>
    </submittedName>
</protein>
<dbReference type="SUPFAM" id="SSF53649">
    <property type="entry name" value="Alkaline phosphatase-like"/>
    <property type="match status" value="1"/>
</dbReference>
<dbReference type="PANTHER" id="PTHR10151">
    <property type="entry name" value="ECTONUCLEOTIDE PYROPHOSPHATASE/PHOSPHODIESTERASE"/>
    <property type="match status" value="1"/>
</dbReference>
<dbReference type="PANTHER" id="PTHR10151:SF120">
    <property type="entry name" value="BIS(5'-ADENOSYL)-TRIPHOSPHATASE"/>
    <property type="match status" value="1"/>
</dbReference>
<comment type="caution">
    <text evidence="1">The sequence shown here is derived from an EMBL/GenBank/DDBJ whole genome shotgun (WGS) entry which is preliminary data.</text>
</comment>
<evidence type="ECO:0000313" key="2">
    <source>
        <dbReference type="Proteomes" id="UP000275530"/>
    </source>
</evidence>
<dbReference type="InterPro" id="IPR002591">
    <property type="entry name" value="Phosphodiest/P_Trfase"/>
</dbReference>
<gene>
    <name evidence="1" type="ORF">D3242_30310</name>
</gene>
<evidence type="ECO:0000313" key="1">
    <source>
        <dbReference type="EMBL" id="RJT28982.1"/>
    </source>
</evidence>
<reference evidence="1 2" key="1">
    <citation type="submission" date="2018-09" db="EMBL/GenBank/DDBJ databases">
        <title>Mesorhizobium carmichaelinearum sp. nov. isolated from Carmichaelinea spp. root nodules in New Zealand.</title>
        <authorList>
            <person name="De Meyer S.E."/>
        </authorList>
    </citation>
    <scope>NUCLEOTIDE SEQUENCE [LARGE SCALE GENOMIC DNA]</scope>
    <source>
        <strain evidence="1 2">LMG 28313</strain>
    </source>
</reference>
<organism evidence="1 2">
    <name type="scientific">Mesorhizobium jarvisii</name>
    <dbReference type="NCBI Taxonomy" id="1777867"/>
    <lineage>
        <taxon>Bacteria</taxon>
        <taxon>Pseudomonadati</taxon>
        <taxon>Pseudomonadota</taxon>
        <taxon>Alphaproteobacteria</taxon>
        <taxon>Hyphomicrobiales</taxon>
        <taxon>Phyllobacteriaceae</taxon>
        <taxon>Mesorhizobium</taxon>
    </lineage>
</organism>
<dbReference type="GO" id="GO:0009141">
    <property type="term" value="P:nucleoside triphosphate metabolic process"/>
    <property type="evidence" value="ECO:0007669"/>
    <property type="project" value="TreeGrafter"/>
</dbReference>
<dbReference type="Proteomes" id="UP000275530">
    <property type="component" value="Unassembled WGS sequence"/>
</dbReference>
<dbReference type="Gene3D" id="3.40.720.10">
    <property type="entry name" value="Alkaline Phosphatase, subunit A"/>
    <property type="match status" value="1"/>
</dbReference>
<sequence>MKTLSLALAAGTLTAALAGALYNSSAIAAPYKHVLLISVDGLHALDLANYVAANPKSSLAALADTGIFYPNALASAPSDSFPGLVAQVTGGTPKSTGVFYDDSYDRTYFAPASDCKGEPGAEVAFAENIDVDSTRLDGGGKPGDYRSQIDPAKLPMTLINGKCSVVYPHDFVRVNNVFEIVRAHGGRTAWSDKHPAYEWLNGPSGKGIDDLYALEQDSLIPGTKVKTTGSFKAERDFDEARVQAVLNEIKGLDSTGSHPAAVPTLFGMNFQAVSVGQKLPKAGPGDEAGLVGGYLDASGTPGNGLAGQLAYVDGAVGELMAALKDNKLANSTLIILASKHGQSPIDPASFQPLDDDPYTKTPGYAFHIADDAALIWLKPEDRVKNLAAAQDYLEKSSKAEGIAQIQPPNALALAYQDPATDSRTPDFIATVNPGVVYTSGSKIAEHGGANANDRNVALLISGPSLKPRSVPALVQTTQVAPTILRALGYDANELQAVKLEGTQELPAAPF</sequence>
<dbReference type="Pfam" id="PF01663">
    <property type="entry name" value="Phosphodiest"/>
    <property type="match status" value="1"/>
</dbReference>
<dbReference type="GO" id="GO:0047429">
    <property type="term" value="F:nucleoside triphosphate diphosphatase activity"/>
    <property type="evidence" value="ECO:0007669"/>
    <property type="project" value="TreeGrafter"/>
</dbReference>
<accession>A0A6M7TFJ3</accession>
<dbReference type="GO" id="GO:0017111">
    <property type="term" value="F:ribonucleoside triphosphate phosphatase activity"/>
    <property type="evidence" value="ECO:0007669"/>
    <property type="project" value="TreeGrafter"/>
</dbReference>
<dbReference type="EMBL" id="QZXA01000017">
    <property type="protein sequence ID" value="RJT28982.1"/>
    <property type="molecule type" value="Genomic_DNA"/>
</dbReference>